<dbReference type="STRING" id="112090.W4FT16"/>
<dbReference type="AlphaFoldDB" id="W4FT16"/>
<dbReference type="VEuPathDB" id="FungiDB:H257_14623"/>
<name>W4FT16_APHAT</name>
<dbReference type="GeneID" id="20816619"/>
<accession>W4FT16</accession>
<reference evidence="1" key="1">
    <citation type="submission" date="2013-12" db="EMBL/GenBank/DDBJ databases">
        <title>The Genome Sequence of Aphanomyces astaci APO3.</title>
        <authorList>
            <consortium name="The Broad Institute Genomics Platform"/>
            <person name="Russ C."/>
            <person name="Tyler B."/>
            <person name="van West P."/>
            <person name="Dieguez-Uribeondo J."/>
            <person name="Young S.K."/>
            <person name="Zeng Q."/>
            <person name="Gargeya S."/>
            <person name="Fitzgerald M."/>
            <person name="Abouelleil A."/>
            <person name="Alvarado L."/>
            <person name="Chapman S.B."/>
            <person name="Gainer-Dewar J."/>
            <person name="Goldberg J."/>
            <person name="Griggs A."/>
            <person name="Gujja S."/>
            <person name="Hansen M."/>
            <person name="Howarth C."/>
            <person name="Imamovic A."/>
            <person name="Ireland A."/>
            <person name="Larimer J."/>
            <person name="McCowan C."/>
            <person name="Murphy C."/>
            <person name="Pearson M."/>
            <person name="Poon T.W."/>
            <person name="Priest M."/>
            <person name="Roberts A."/>
            <person name="Saif S."/>
            <person name="Shea T."/>
            <person name="Sykes S."/>
            <person name="Wortman J."/>
            <person name="Nusbaum C."/>
            <person name="Birren B."/>
        </authorList>
    </citation>
    <scope>NUCLEOTIDE SEQUENCE [LARGE SCALE GENOMIC DNA]</scope>
    <source>
        <strain evidence="1">APO3</strain>
    </source>
</reference>
<gene>
    <name evidence="1" type="ORF">H257_14623</name>
</gene>
<dbReference type="EMBL" id="KI913172">
    <property type="protein sequence ID" value="ETV69798.1"/>
    <property type="molecule type" value="Genomic_DNA"/>
</dbReference>
<proteinExistence type="predicted"/>
<protein>
    <submittedName>
        <fullName evidence="1">Uncharacterized protein</fullName>
    </submittedName>
</protein>
<organism evidence="1">
    <name type="scientific">Aphanomyces astaci</name>
    <name type="common">Crayfish plague agent</name>
    <dbReference type="NCBI Taxonomy" id="112090"/>
    <lineage>
        <taxon>Eukaryota</taxon>
        <taxon>Sar</taxon>
        <taxon>Stramenopiles</taxon>
        <taxon>Oomycota</taxon>
        <taxon>Saprolegniomycetes</taxon>
        <taxon>Saprolegniales</taxon>
        <taxon>Verrucalvaceae</taxon>
        <taxon>Aphanomyces</taxon>
    </lineage>
</organism>
<dbReference type="RefSeq" id="XP_009840812.1">
    <property type="nucleotide sequence ID" value="XM_009842510.1"/>
</dbReference>
<sequence>MSDKFGSYVSTNERHTLANNPALAGMDYSHQWVNHTENFVNPAKGAHTQDAQNDVKVLHVTCSTENQRCHGKNNMLQLDLAHVQCEHCDVMSILLCPYVKDQLKLHRQFQ</sequence>
<evidence type="ECO:0000313" key="1">
    <source>
        <dbReference type="EMBL" id="ETV69798.1"/>
    </source>
</evidence>